<reference evidence="10 11" key="1">
    <citation type="submission" date="2024-02" db="EMBL/GenBank/DDBJ databases">
        <title>Discinaceae phylogenomics.</title>
        <authorList>
            <person name="Dirks A.C."/>
            <person name="James T.Y."/>
        </authorList>
    </citation>
    <scope>NUCLEOTIDE SEQUENCE [LARGE SCALE GENOMIC DNA]</scope>
    <source>
        <strain evidence="10 11">ACD0624</strain>
    </source>
</reference>
<comment type="caution">
    <text evidence="10">The sequence shown here is derived from an EMBL/GenBank/DDBJ whole genome shotgun (WGS) entry which is preliminary data.</text>
</comment>
<comment type="similarity">
    <text evidence="2 6">Belongs to the glycosyl hydrolase 20 family.</text>
</comment>
<evidence type="ECO:0000256" key="5">
    <source>
        <dbReference type="ARBA" id="ARBA00023295"/>
    </source>
</evidence>
<evidence type="ECO:0000256" key="1">
    <source>
        <dbReference type="ARBA" id="ARBA00001231"/>
    </source>
</evidence>
<evidence type="ECO:0000313" key="10">
    <source>
        <dbReference type="EMBL" id="KAL0636159.1"/>
    </source>
</evidence>
<dbReference type="InterPro" id="IPR029018">
    <property type="entry name" value="Hex-like_dom2"/>
</dbReference>
<dbReference type="PRINTS" id="PR00738">
    <property type="entry name" value="GLHYDRLASE20"/>
</dbReference>
<evidence type="ECO:0000256" key="4">
    <source>
        <dbReference type="ARBA" id="ARBA00023180"/>
    </source>
</evidence>
<organism evidence="10 11">
    <name type="scientific">Discina gigas</name>
    <dbReference type="NCBI Taxonomy" id="1032678"/>
    <lineage>
        <taxon>Eukaryota</taxon>
        <taxon>Fungi</taxon>
        <taxon>Dikarya</taxon>
        <taxon>Ascomycota</taxon>
        <taxon>Pezizomycotina</taxon>
        <taxon>Pezizomycetes</taxon>
        <taxon>Pezizales</taxon>
        <taxon>Discinaceae</taxon>
        <taxon>Discina</taxon>
    </lineage>
</organism>
<accession>A0ABR3GJQ1</accession>
<keyword evidence="10" id="KW-0413">Isomerase</keyword>
<evidence type="ECO:0000256" key="3">
    <source>
        <dbReference type="ARBA" id="ARBA00022801"/>
    </source>
</evidence>
<evidence type="ECO:0000259" key="8">
    <source>
        <dbReference type="Pfam" id="PF00728"/>
    </source>
</evidence>
<evidence type="ECO:0000256" key="2">
    <source>
        <dbReference type="ARBA" id="ARBA00006285"/>
    </source>
</evidence>
<dbReference type="InterPro" id="IPR015883">
    <property type="entry name" value="Glyco_hydro_20_cat"/>
</dbReference>
<dbReference type="EC" id="3.2.1.52" evidence="6"/>
<evidence type="ECO:0000256" key="6">
    <source>
        <dbReference type="PIRNR" id="PIRNR001093"/>
    </source>
</evidence>
<dbReference type="GO" id="GO:0016853">
    <property type="term" value="F:isomerase activity"/>
    <property type="evidence" value="ECO:0007669"/>
    <property type="project" value="UniProtKB-KW"/>
</dbReference>
<dbReference type="CDD" id="cd06562">
    <property type="entry name" value="GH20_HexA_HexB-like"/>
    <property type="match status" value="1"/>
</dbReference>
<dbReference type="InterPro" id="IPR017853">
    <property type="entry name" value="GH"/>
</dbReference>
<gene>
    <name evidence="10" type="primary">NAG1</name>
    <name evidence="10" type="ORF">Q9L58_004833</name>
</gene>
<keyword evidence="5 6" id="KW-0326">Glycosidase</keyword>
<dbReference type="GO" id="GO:0004563">
    <property type="term" value="F:beta-N-acetylhexosaminidase activity"/>
    <property type="evidence" value="ECO:0007669"/>
    <property type="project" value="UniProtKB-EC"/>
</dbReference>
<proteinExistence type="inferred from homology"/>
<protein>
    <recommendedName>
        <fullName evidence="6">Beta-hexosaminidase</fullName>
        <ecNumber evidence="6">3.2.1.52</ecNumber>
    </recommendedName>
</protein>
<feature type="signal peptide" evidence="7">
    <location>
        <begin position="1"/>
        <end position="20"/>
    </location>
</feature>
<keyword evidence="3 6" id="KW-0378">Hydrolase</keyword>
<keyword evidence="11" id="KW-1185">Reference proteome</keyword>
<name>A0ABR3GJQ1_9PEZI</name>
<keyword evidence="4" id="KW-0325">Glycoprotein</keyword>
<feature type="domain" description="Glycoside hydrolase family 20 catalytic" evidence="8">
    <location>
        <begin position="179"/>
        <end position="518"/>
    </location>
</feature>
<evidence type="ECO:0000259" key="9">
    <source>
        <dbReference type="Pfam" id="PF14845"/>
    </source>
</evidence>
<feature type="chain" id="PRO_5046185531" description="Beta-hexosaminidase" evidence="7">
    <location>
        <begin position="21"/>
        <end position="568"/>
    </location>
</feature>
<dbReference type="SUPFAM" id="SSF55545">
    <property type="entry name" value="beta-N-acetylhexosaminidase-like domain"/>
    <property type="match status" value="1"/>
</dbReference>
<dbReference type="Pfam" id="PF14845">
    <property type="entry name" value="Glycohydro_20b2"/>
    <property type="match status" value="1"/>
</dbReference>
<dbReference type="Gene3D" id="3.20.20.80">
    <property type="entry name" value="Glycosidases"/>
    <property type="match status" value="1"/>
</dbReference>
<dbReference type="PIRSF" id="PIRSF001093">
    <property type="entry name" value="B-hxosamndse_ab_euk"/>
    <property type="match status" value="1"/>
</dbReference>
<keyword evidence="7" id="KW-0732">Signal</keyword>
<dbReference type="PANTHER" id="PTHR22600:SF58">
    <property type="entry name" value="BETA-HEXOSAMINIDASE"/>
    <property type="match status" value="1"/>
</dbReference>
<dbReference type="InterPro" id="IPR029019">
    <property type="entry name" value="HEX_eukaryotic_N"/>
</dbReference>
<dbReference type="EMBL" id="JBBBZM010000055">
    <property type="protein sequence ID" value="KAL0636159.1"/>
    <property type="molecule type" value="Genomic_DNA"/>
</dbReference>
<dbReference type="InterPro" id="IPR025705">
    <property type="entry name" value="Beta_hexosaminidase_sua/sub"/>
</dbReference>
<sequence>MTKFNTRLVSLALFAGCASAIWPIPASYKHGSGVVWLSDDVCMDLDHPQMNDQEVNRRINDAWDRAKATIFEEKFIPWKFHKRGEKFEPQSKSGREIKKIEIKQTKAESSDPPKYGEFDESYNLTIPLNSDTAYITAPSSYGILHALTSMTQLFYYSKNFHGVVYSKLGPISIIDKPKFQHRGLNLDVARQWYPKEDILRTIDALAWNKMNRLHLHVTDSQSWPIEIPALPKLAQNGAYADGLTYSPDDIQAILTFAEKRGVQVIVEIDMPGHTSVIHEAYPELITGWNIQPNWATYAAQPPSGSLKLKNPAVKKFLSTLIGDLLPRLRDNSPYFHTGGDEVNKNVYLFDEGIRSNDTKVLTPALQDFVSHVHGEVKNNKMSPVVWEEMLLDWNLTMSSETIVQTWLSDESTRNVVNRGHRAIAGNYNFWYLDCGNGQWLDFGPKVAQQFYPYNDYCAPKKNWRLIYSYDPIAGLDPNQAKLVLGGEVHAWSEQIDGVNLDSMVWPRASAAGEVLWSGRKDANGTDRTFADASPRLAEFRERLVLRGVGATPVMQLWCHQNEGDCALN</sequence>
<dbReference type="SUPFAM" id="SSF51445">
    <property type="entry name" value="(Trans)glycosidases"/>
    <property type="match status" value="1"/>
</dbReference>
<dbReference type="Pfam" id="PF00728">
    <property type="entry name" value="Glyco_hydro_20"/>
    <property type="match status" value="1"/>
</dbReference>
<feature type="domain" description="Beta-hexosaminidase eukaryotic type N-terminal" evidence="9">
    <location>
        <begin position="21"/>
        <end position="153"/>
    </location>
</feature>
<evidence type="ECO:0000313" key="11">
    <source>
        <dbReference type="Proteomes" id="UP001447188"/>
    </source>
</evidence>
<dbReference type="Gene3D" id="3.30.379.10">
    <property type="entry name" value="Chitobiase/beta-hexosaminidase domain 2-like"/>
    <property type="match status" value="1"/>
</dbReference>
<evidence type="ECO:0000256" key="7">
    <source>
        <dbReference type="SAM" id="SignalP"/>
    </source>
</evidence>
<dbReference type="Proteomes" id="UP001447188">
    <property type="component" value="Unassembled WGS sequence"/>
</dbReference>
<comment type="catalytic activity">
    <reaction evidence="1 6">
        <text>Hydrolysis of terminal non-reducing N-acetyl-D-hexosamine residues in N-acetyl-beta-D-hexosaminides.</text>
        <dbReference type="EC" id="3.2.1.52"/>
    </reaction>
</comment>
<dbReference type="PANTHER" id="PTHR22600">
    <property type="entry name" value="BETA-HEXOSAMINIDASE"/>
    <property type="match status" value="1"/>
</dbReference>